<name>A0A7R8UEV8_HERIL</name>
<evidence type="ECO:0000313" key="4">
    <source>
        <dbReference type="EMBL" id="CAD7079418.1"/>
    </source>
</evidence>
<dbReference type="PROSITE" id="PS50278">
    <property type="entry name" value="PDGF_2"/>
    <property type="match status" value="1"/>
</dbReference>
<dbReference type="InterPro" id="IPR029034">
    <property type="entry name" value="Cystine-knot_cytokine"/>
</dbReference>
<accession>A0A7R8UEV8</accession>
<dbReference type="InParanoid" id="A0A7R8UEV8"/>
<dbReference type="PANTHER" id="PTHR21719">
    <property type="entry name" value="FI06402P-RELATED"/>
    <property type="match status" value="1"/>
</dbReference>
<evidence type="ECO:0000313" key="5">
    <source>
        <dbReference type="Proteomes" id="UP000594454"/>
    </source>
</evidence>
<feature type="region of interest" description="Disordered" evidence="1">
    <location>
        <begin position="219"/>
        <end position="290"/>
    </location>
</feature>
<sequence>MCVLRYLMVFALLCSVALGFLTDHDRRAAGNSAEHYFRHQQHYNQRAEHAADDLRASQKHHAINASHLVVLRHRHYEHPPSLEEDEEPTRSTSAPPTTMRRHHLRHYNRHHQSWEQRVFPALRHQATTTTTSSPPTSPPPGQSKGSLKSRNLHSRREHFNLSAAMQSRLFDRDGLYSSGLRTRHGFIFSREPQPIHSLKEHDARRNHLTERLLRSRKISEENYEDRDDSNDNDDDYYDDDEDDDGNLGDGEDEDDRDAEEEDEDDDEELDSERSQFGSSYNSEVEENIDENENRIDNLKILPAKLRTNNIVDQTSNVFSQPYIPGTMTSHKHETLGTHEAVKQSRKNYITNHRHHLAQANTHINKIHFEASCRWPKPKVEKIQKDPSKKYFPHCTVLHRCGDDTGCCEDDLKTCVAMRTQAVDLYFTVHLLGSNRPTIERHTFINHTECHCVNKSKHVTNMQSSPALLKRATILDCNCPRPFEKVLQDDGECRCDCSSGNTGCDWLKRGMEHFSMSDRKCILEGRCKHPTCEYGLYNKNHGRCPRKESRSFH</sequence>
<dbReference type="InterPro" id="IPR000072">
    <property type="entry name" value="PDGF/VEGF_dom"/>
</dbReference>
<protein>
    <recommendedName>
        <fullName evidence="3">Platelet-derived growth factor (PDGF) family profile domain-containing protein</fullName>
    </recommendedName>
</protein>
<dbReference type="Pfam" id="PF00341">
    <property type="entry name" value="PDGF"/>
    <property type="match status" value="1"/>
</dbReference>
<dbReference type="GO" id="GO:0008083">
    <property type="term" value="F:growth factor activity"/>
    <property type="evidence" value="ECO:0007669"/>
    <property type="project" value="InterPro"/>
</dbReference>
<dbReference type="Proteomes" id="UP000594454">
    <property type="component" value="Chromosome 1"/>
</dbReference>
<dbReference type="GO" id="GO:0035099">
    <property type="term" value="P:hemocyte migration"/>
    <property type="evidence" value="ECO:0007669"/>
    <property type="project" value="TreeGrafter"/>
</dbReference>
<feature type="region of interest" description="Disordered" evidence="1">
    <location>
        <begin position="126"/>
        <end position="151"/>
    </location>
</feature>
<organism evidence="4 5">
    <name type="scientific">Hermetia illucens</name>
    <name type="common">Black soldier fly</name>
    <dbReference type="NCBI Taxonomy" id="343691"/>
    <lineage>
        <taxon>Eukaryota</taxon>
        <taxon>Metazoa</taxon>
        <taxon>Ecdysozoa</taxon>
        <taxon>Arthropoda</taxon>
        <taxon>Hexapoda</taxon>
        <taxon>Insecta</taxon>
        <taxon>Pterygota</taxon>
        <taxon>Neoptera</taxon>
        <taxon>Endopterygota</taxon>
        <taxon>Diptera</taxon>
        <taxon>Brachycera</taxon>
        <taxon>Stratiomyomorpha</taxon>
        <taxon>Stratiomyidae</taxon>
        <taxon>Hermetiinae</taxon>
        <taxon>Hermetia</taxon>
    </lineage>
</organism>
<dbReference type="Gene3D" id="2.10.90.10">
    <property type="entry name" value="Cystine-knot cytokines"/>
    <property type="match status" value="1"/>
</dbReference>
<dbReference type="AlphaFoldDB" id="A0A7R8UEV8"/>
<evidence type="ECO:0000256" key="1">
    <source>
        <dbReference type="SAM" id="MobiDB-lite"/>
    </source>
</evidence>
<feature type="domain" description="Platelet-derived growth factor (PDGF) family profile" evidence="3">
    <location>
        <begin position="390"/>
        <end position="456"/>
    </location>
</feature>
<proteinExistence type="predicted"/>
<feature type="compositionally biased region" description="Acidic residues" evidence="1">
    <location>
        <begin position="221"/>
        <end position="270"/>
    </location>
</feature>
<feature type="region of interest" description="Disordered" evidence="1">
    <location>
        <begin position="78"/>
        <end position="100"/>
    </location>
</feature>
<dbReference type="SUPFAM" id="SSF57501">
    <property type="entry name" value="Cystine-knot cytokines"/>
    <property type="match status" value="1"/>
</dbReference>
<gene>
    <name evidence="4" type="ORF">HERILL_LOCUS2636</name>
</gene>
<keyword evidence="5" id="KW-1185">Reference proteome</keyword>
<dbReference type="OrthoDB" id="6370328at2759"/>
<evidence type="ECO:0000259" key="3">
    <source>
        <dbReference type="PROSITE" id="PS50278"/>
    </source>
</evidence>
<dbReference type="PANTHER" id="PTHR21719:SF1">
    <property type="entry name" value="FI06402P-RELATED"/>
    <property type="match status" value="1"/>
</dbReference>
<dbReference type="EMBL" id="LR899009">
    <property type="protein sequence ID" value="CAD7079418.1"/>
    <property type="molecule type" value="Genomic_DNA"/>
</dbReference>
<reference evidence="4 5" key="1">
    <citation type="submission" date="2020-11" db="EMBL/GenBank/DDBJ databases">
        <authorList>
            <person name="Wallbank WR R."/>
            <person name="Pardo Diaz C."/>
            <person name="Kozak K."/>
            <person name="Martin S."/>
            <person name="Jiggins C."/>
            <person name="Moest M."/>
            <person name="Warren A I."/>
            <person name="Generalovic N T."/>
            <person name="Byers J.R.P. K."/>
            <person name="Montejo-Kovacevich G."/>
            <person name="Yen C E."/>
        </authorList>
    </citation>
    <scope>NUCLEOTIDE SEQUENCE [LARGE SCALE GENOMIC DNA]</scope>
</reference>
<feature type="chain" id="PRO_5030538753" description="Platelet-derived growth factor (PDGF) family profile domain-containing protein" evidence="2">
    <location>
        <begin position="20"/>
        <end position="552"/>
    </location>
</feature>
<keyword evidence="2" id="KW-0732">Signal</keyword>
<evidence type="ECO:0000256" key="2">
    <source>
        <dbReference type="SAM" id="SignalP"/>
    </source>
</evidence>
<feature type="signal peptide" evidence="2">
    <location>
        <begin position="1"/>
        <end position="19"/>
    </location>
</feature>
<dbReference type="GO" id="GO:0016020">
    <property type="term" value="C:membrane"/>
    <property type="evidence" value="ECO:0007669"/>
    <property type="project" value="InterPro"/>
</dbReference>